<evidence type="ECO:0000313" key="2">
    <source>
        <dbReference type="Proteomes" id="UP000735302"/>
    </source>
</evidence>
<reference evidence="1 2" key="1">
    <citation type="journal article" date="2021" name="Elife">
        <title>Chloroplast acquisition without the gene transfer in kleptoplastic sea slugs, Plakobranchus ocellatus.</title>
        <authorList>
            <person name="Maeda T."/>
            <person name="Takahashi S."/>
            <person name="Yoshida T."/>
            <person name="Shimamura S."/>
            <person name="Takaki Y."/>
            <person name="Nagai Y."/>
            <person name="Toyoda A."/>
            <person name="Suzuki Y."/>
            <person name="Arimoto A."/>
            <person name="Ishii H."/>
            <person name="Satoh N."/>
            <person name="Nishiyama T."/>
            <person name="Hasebe M."/>
            <person name="Maruyama T."/>
            <person name="Minagawa J."/>
            <person name="Obokata J."/>
            <person name="Shigenobu S."/>
        </authorList>
    </citation>
    <scope>NUCLEOTIDE SEQUENCE [LARGE SCALE GENOMIC DNA]</scope>
</reference>
<evidence type="ECO:0000313" key="1">
    <source>
        <dbReference type="EMBL" id="GFN76238.1"/>
    </source>
</evidence>
<accession>A0AAV3Y2J6</accession>
<sequence length="87" mass="9834">MLLIYEVRGELEKWTLPCRHAFLSPCSLPRIRPRGGGGKGSEGIDFIARLIISPCSPPKEEIKKRRGLRMMTSLRRLYSPVLSSLLP</sequence>
<dbReference type="EMBL" id="BLXT01000369">
    <property type="protein sequence ID" value="GFN76238.1"/>
    <property type="molecule type" value="Genomic_DNA"/>
</dbReference>
<protein>
    <submittedName>
        <fullName evidence="1">Uncharacterized protein</fullName>
    </submittedName>
</protein>
<name>A0AAV3Y2J6_9GAST</name>
<dbReference type="AlphaFoldDB" id="A0AAV3Y2J6"/>
<gene>
    <name evidence="1" type="ORF">PoB_000274400</name>
</gene>
<proteinExistence type="predicted"/>
<dbReference type="Proteomes" id="UP000735302">
    <property type="component" value="Unassembled WGS sequence"/>
</dbReference>
<keyword evidence="2" id="KW-1185">Reference proteome</keyword>
<organism evidence="1 2">
    <name type="scientific">Plakobranchus ocellatus</name>
    <dbReference type="NCBI Taxonomy" id="259542"/>
    <lineage>
        <taxon>Eukaryota</taxon>
        <taxon>Metazoa</taxon>
        <taxon>Spiralia</taxon>
        <taxon>Lophotrochozoa</taxon>
        <taxon>Mollusca</taxon>
        <taxon>Gastropoda</taxon>
        <taxon>Heterobranchia</taxon>
        <taxon>Euthyneura</taxon>
        <taxon>Panpulmonata</taxon>
        <taxon>Sacoglossa</taxon>
        <taxon>Placobranchoidea</taxon>
        <taxon>Plakobranchidae</taxon>
        <taxon>Plakobranchus</taxon>
    </lineage>
</organism>
<comment type="caution">
    <text evidence="1">The sequence shown here is derived from an EMBL/GenBank/DDBJ whole genome shotgun (WGS) entry which is preliminary data.</text>
</comment>